<keyword evidence="2" id="KW-1185">Reference proteome</keyword>
<gene>
    <name evidence="1" type="ORF">F5876DRAFT_52415</name>
</gene>
<sequence>MHRDLCKYYMLGCDDCQRNKCRTAKNGKGPLHPLPVPEGHCDSVAMDFIGPLPLD</sequence>
<name>A0ACC1TK70_9AGAR</name>
<comment type="caution">
    <text evidence="1">The sequence shown here is derived from an EMBL/GenBank/DDBJ whole genome shotgun (WGS) entry which is preliminary data.</text>
</comment>
<evidence type="ECO:0000313" key="1">
    <source>
        <dbReference type="EMBL" id="KAJ3805097.1"/>
    </source>
</evidence>
<reference evidence="1" key="1">
    <citation type="submission" date="2022-09" db="EMBL/GenBank/DDBJ databases">
        <title>A Global Phylogenomic Analysis of the Shiitake Genus Lentinula.</title>
        <authorList>
            <consortium name="DOE Joint Genome Institute"/>
            <person name="Sierra-Patev S."/>
            <person name="Min B."/>
            <person name="Naranjo-Ortiz M."/>
            <person name="Looney B."/>
            <person name="Konkel Z."/>
            <person name="Slot J.C."/>
            <person name="Sakamoto Y."/>
            <person name="Steenwyk J.L."/>
            <person name="Rokas A."/>
            <person name="Carro J."/>
            <person name="Camarero S."/>
            <person name="Ferreira P."/>
            <person name="Molpeceres G."/>
            <person name="Ruiz-Duenas F.J."/>
            <person name="Serrano A."/>
            <person name="Henrissat B."/>
            <person name="Drula E."/>
            <person name="Hughes K.W."/>
            <person name="Mata J.L."/>
            <person name="Ishikawa N.K."/>
            <person name="Vargas-Isla R."/>
            <person name="Ushijima S."/>
            <person name="Smith C.A."/>
            <person name="Ahrendt S."/>
            <person name="Andreopoulos W."/>
            <person name="He G."/>
            <person name="Labutti K."/>
            <person name="Lipzen A."/>
            <person name="Ng V."/>
            <person name="Riley R."/>
            <person name="Sandor L."/>
            <person name="Barry K."/>
            <person name="Martinez A.T."/>
            <person name="Xiao Y."/>
            <person name="Gibbons J.G."/>
            <person name="Terashima K."/>
            <person name="Grigoriev I.V."/>
            <person name="Hibbett D.S."/>
        </authorList>
    </citation>
    <scope>NUCLEOTIDE SEQUENCE</scope>
    <source>
        <strain evidence="1">TMI1499</strain>
    </source>
</reference>
<dbReference type="Proteomes" id="UP001163835">
    <property type="component" value="Unassembled WGS sequence"/>
</dbReference>
<evidence type="ECO:0000313" key="2">
    <source>
        <dbReference type="Proteomes" id="UP001163835"/>
    </source>
</evidence>
<proteinExistence type="predicted"/>
<accession>A0ACC1TK70</accession>
<dbReference type="EMBL" id="MU795690">
    <property type="protein sequence ID" value="KAJ3805097.1"/>
    <property type="molecule type" value="Genomic_DNA"/>
</dbReference>
<protein>
    <submittedName>
        <fullName evidence="1">Uncharacterized protein</fullName>
    </submittedName>
</protein>
<organism evidence="1 2">
    <name type="scientific">Lentinula aff. lateritia</name>
    <dbReference type="NCBI Taxonomy" id="2804960"/>
    <lineage>
        <taxon>Eukaryota</taxon>
        <taxon>Fungi</taxon>
        <taxon>Dikarya</taxon>
        <taxon>Basidiomycota</taxon>
        <taxon>Agaricomycotina</taxon>
        <taxon>Agaricomycetes</taxon>
        <taxon>Agaricomycetidae</taxon>
        <taxon>Agaricales</taxon>
        <taxon>Marasmiineae</taxon>
        <taxon>Omphalotaceae</taxon>
        <taxon>Lentinula</taxon>
    </lineage>
</organism>